<evidence type="ECO:0000256" key="1">
    <source>
        <dbReference type="SAM" id="MobiDB-lite"/>
    </source>
</evidence>
<evidence type="ECO:0000313" key="4">
    <source>
        <dbReference type="Proteomes" id="UP000321518"/>
    </source>
</evidence>
<feature type="transmembrane region" description="Helical" evidence="2">
    <location>
        <begin position="537"/>
        <end position="561"/>
    </location>
</feature>
<keyword evidence="2" id="KW-1133">Transmembrane helix</keyword>
<feature type="region of interest" description="Disordered" evidence="1">
    <location>
        <begin position="151"/>
        <end position="179"/>
    </location>
</feature>
<dbReference type="EMBL" id="BJWK01000013">
    <property type="protein sequence ID" value="GEM10968.1"/>
    <property type="molecule type" value="Genomic_DNA"/>
</dbReference>
<evidence type="ECO:0000313" key="3">
    <source>
        <dbReference type="EMBL" id="GEM10968.1"/>
    </source>
</evidence>
<accession>A0A511KKQ9</accession>
<proteinExistence type="predicted"/>
<feature type="transmembrane region" description="Helical" evidence="2">
    <location>
        <begin position="213"/>
        <end position="234"/>
    </location>
</feature>
<feature type="transmembrane region" description="Helical" evidence="2">
    <location>
        <begin position="581"/>
        <end position="598"/>
    </location>
</feature>
<feature type="compositionally biased region" description="Low complexity" evidence="1">
    <location>
        <begin position="78"/>
        <end position="105"/>
    </location>
</feature>
<feature type="transmembrane region" description="Helical" evidence="2">
    <location>
        <begin position="676"/>
        <end position="700"/>
    </location>
</feature>
<dbReference type="OrthoDB" id="2528372at2759"/>
<reference evidence="3 4" key="1">
    <citation type="submission" date="2019-07" db="EMBL/GenBank/DDBJ databases">
        <title>Rhodotorula toruloides NBRC10032 genome sequencing.</title>
        <authorList>
            <person name="Shida Y."/>
            <person name="Takaku H."/>
            <person name="Ogasawara W."/>
            <person name="Mori K."/>
        </authorList>
    </citation>
    <scope>NUCLEOTIDE SEQUENCE [LARGE SCALE GENOMIC DNA]</scope>
    <source>
        <strain evidence="3 4">NBRC10032</strain>
    </source>
</reference>
<name>A0A511KKQ9_RHOTO</name>
<sequence>MSRASPEPYSVNSPADTDDGQNGRDRDPLIQETPTAVLGAADRSADEEEEDEQLPDSFIPPPRSDLLTGESTPTLTRHSSAAHSSLSLTSDLSDADPDASSSASHGLTDSERKALRKQRRKLARRMYGGGTGTCRHTHSLSEGFEVEFEEFADGEGGAGRNKAAQLEEEEDGAGGGGKADKSVGEVAGMVCASALSPFPLLLPLACSTLSPALFIPLLFFAALLGWMGTVVIGVEGRYVGARSYPALTSSLIPHRLRLHRLFELFSSLFVLLGSIVRTTLGTVVAAEVAVGVLHVRRSEGEEGRIWRVAGAAVICAVWFLLPLVLPPSLSVLGLAATFPSLTSSSSRASSQSRRPSYSQYTRLSTVSTPDLRLTTSRESHMPGAGSSGSSERPRWTALLTLPPWSIALLTWPIALLILGVRIKHLNKHLPADLPPAVNSSATSALLKIPSLPLFSLPLFGGSLDNEDAALWPSILITFASGLSTSHETFFYLTSLRRPSNTAMRHQRRASQVGNVFSVGGTAGASEGKRNQYPLATALGLAGAALLNLGWSLVGSLGFRFSADFFPAANLLSDARLPRSDASLWFARILVLFSLLSQLEPHAHVGILRARRAISYFVPTTEGAGEVSEWRRVIARAVVWGLTALAGAGVVYVPRAWVDRGAEGGGGVGEGEGAAWLAQWSAVIVGGIGGCLLPAIGYLILFHLRRPRLILLTPHLSSQTAHPHEPDSLLQRKEREMQRRLSGRRVWSDVAVFGVVGPVGVVLIGRGIVALVKG</sequence>
<feature type="compositionally biased region" description="Polar residues" evidence="1">
    <location>
        <begin position="363"/>
        <end position="374"/>
    </location>
</feature>
<evidence type="ECO:0000256" key="2">
    <source>
        <dbReference type="SAM" id="Phobius"/>
    </source>
</evidence>
<feature type="region of interest" description="Disordered" evidence="1">
    <location>
        <begin position="341"/>
        <end position="392"/>
    </location>
</feature>
<feature type="region of interest" description="Disordered" evidence="1">
    <location>
        <begin position="1"/>
        <end position="121"/>
    </location>
</feature>
<keyword evidence="2" id="KW-0812">Transmembrane</keyword>
<organism evidence="3 4">
    <name type="scientific">Rhodotorula toruloides</name>
    <name type="common">Yeast</name>
    <name type="synonym">Rhodosporidium toruloides</name>
    <dbReference type="NCBI Taxonomy" id="5286"/>
    <lineage>
        <taxon>Eukaryota</taxon>
        <taxon>Fungi</taxon>
        <taxon>Dikarya</taxon>
        <taxon>Basidiomycota</taxon>
        <taxon>Pucciniomycotina</taxon>
        <taxon>Microbotryomycetes</taxon>
        <taxon>Sporidiobolales</taxon>
        <taxon>Sporidiobolaceae</taxon>
        <taxon>Rhodotorula</taxon>
    </lineage>
</organism>
<keyword evidence="2" id="KW-0472">Membrane</keyword>
<dbReference type="Proteomes" id="UP000321518">
    <property type="component" value="Unassembled WGS sequence"/>
</dbReference>
<feature type="compositionally biased region" description="Low complexity" evidence="1">
    <location>
        <begin position="341"/>
        <end position="362"/>
    </location>
</feature>
<feature type="transmembrane region" description="Helical" evidence="2">
    <location>
        <begin position="401"/>
        <end position="420"/>
    </location>
</feature>
<feature type="transmembrane region" description="Helical" evidence="2">
    <location>
        <begin position="745"/>
        <end position="771"/>
    </location>
</feature>
<dbReference type="AlphaFoldDB" id="A0A511KKQ9"/>
<feature type="compositionally biased region" description="Acidic residues" evidence="1">
    <location>
        <begin position="45"/>
        <end position="54"/>
    </location>
</feature>
<feature type="transmembrane region" description="Helical" evidence="2">
    <location>
        <begin position="305"/>
        <end position="325"/>
    </location>
</feature>
<gene>
    <name evidence="3" type="ORF">Rt10032_c13g4985</name>
</gene>
<comment type="caution">
    <text evidence="3">The sequence shown here is derived from an EMBL/GenBank/DDBJ whole genome shotgun (WGS) entry which is preliminary data.</text>
</comment>
<protein>
    <submittedName>
        <fullName evidence="3">Proteophosphoglycan 5</fullName>
    </submittedName>
</protein>
<feature type="transmembrane region" description="Helical" evidence="2">
    <location>
        <begin position="636"/>
        <end position="656"/>
    </location>
</feature>